<proteinExistence type="predicted"/>
<reference evidence="3" key="1">
    <citation type="submission" date="2016-11" db="EMBL/GenBank/DDBJ databases">
        <authorList>
            <person name="Jaros S."/>
            <person name="Januszkiewicz K."/>
            <person name="Wedrychowicz H."/>
        </authorList>
    </citation>
    <scope>NUCLEOTIDE SEQUENCE [LARGE SCALE GENOMIC DNA]</scope>
    <source>
        <strain evidence="3">CGMCC 4.3555</strain>
    </source>
</reference>
<dbReference type="Proteomes" id="UP000184388">
    <property type="component" value="Unassembled WGS sequence"/>
</dbReference>
<gene>
    <name evidence="2" type="ORF">SAMN05216268_112202</name>
</gene>
<sequence>MSSGTTAPAVPLQYDEGHGPEIGVEPLAHGDRRNVVDRYRCWTRQTTVAPVERRMA</sequence>
<evidence type="ECO:0000313" key="3">
    <source>
        <dbReference type="Proteomes" id="UP000184388"/>
    </source>
</evidence>
<organism evidence="2 3">
    <name type="scientific">Streptomyces yunnanensis</name>
    <dbReference type="NCBI Taxonomy" id="156453"/>
    <lineage>
        <taxon>Bacteria</taxon>
        <taxon>Bacillati</taxon>
        <taxon>Actinomycetota</taxon>
        <taxon>Actinomycetes</taxon>
        <taxon>Kitasatosporales</taxon>
        <taxon>Streptomycetaceae</taxon>
        <taxon>Streptomyces</taxon>
    </lineage>
</organism>
<accession>A0A9X8N1A0</accession>
<protein>
    <submittedName>
        <fullName evidence="2">Uncharacterized protein</fullName>
    </submittedName>
</protein>
<evidence type="ECO:0000256" key="1">
    <source>
        <dbReference type="SAM" id="MobiDB-lite"/>
    </source>
</evidence>
<dbReference type="AlphaFoldDB" id="A0A9X8N1A0"/>
<dbReference type="EMBL" id="FRBK01000012">
    <property type="protein sequence ID" value="SHM62169.1"/>
    <property type="molecule type" value="Genomic_DNA"/>
</dbReference>
<name>A0A9X8N1A0_9ACTN</name>
<dbReference type="RefSeq" id="WP_420894884.1">
    <property type="nucleotide sequence ID" value="NZ_FRBK01000012.1"/>
</dbReference>
<feature type="region of interest" description="Disordered" evidence="1">
    <location>
        <begin position="1"/>
        <end position="26"/>
    </location>
</feature>
<evidence type="ECO:0000313" key="2">
    <source>
        <dbReference type="EMBL" id="SHM62169.1"/>
    </source>
</evidence>
<comment type="caution">
    <text evidence="2">The sequence shown here is derived from an EMBL/GenBank/DDBJ whole genome shotgun (WGS) entry which is preliminary data.</text>
</comment>